<dbReference type="EMBL" id="KK853080">
    <property type="protein sequence ID" value="KDR11690.1"/>
    <property type="molecule type" value="Genomic_DNA"/>
</dbReference>
<dbReference type="AlphaFoldDB" id="A0A067QPU3"/>
<dbReference type="NCBIfam" id="NF004825">
    <property type="entry name" value="PRK06181.1"/>
    <property type="match status" value="1"/>
</dbReference>
<comment type="function">
    <text evidence="3">Putative oxidoreductase.</text>
</comment>
<dbReference type="Gene3D" id="3.40.50.720">
    <property type="entry name" value="NAD(P)-binding Rossmann-like Domain"/>
    <property type="match status" value="1"/>
</dbReference>
<reference evidence="6 7" key="1">
    <citation type="journal article" date="2014" name="Nat. Commun.">
        <title>Molecular traces of alternative social organization in a termite genome.</title>
        <authorList>
            <person name="Terrapon N."/>
            <person name="Li C."/>
            <person name="Robertson H.M."/>
            <person name="Ji L."/>
            <person name="Meng X."/>
            <person name="Booth W."/>
            <person name="Chen Z."/>
            <person name="Childers C.P."/>
            <person name="Glastad K.M."/>
            <person name="Gokhale K."/>
            <person name="Gowin J."/>
            <person name="Gronenberg W."/>
            <person name="Hermansen R.A."/>
            <person name="Hu H."/>
            <person name="Hunt B.G."/>
            <person name="Huylmans A.K."/>
            <person name="Khalil S.M."/>
            <person name="Mitchell R.D."/>
            <person name="Munoz-Torres M.C."/>
            <person name="Mustard J.A."/>
            <person name="Pan H."/>
            <person name="Reese J.T."/>
            <person name="Scharf M.E."/>
            <person name="Sun F."/>
            <person name="Vogel H."/>
            <person name="Xiao J."/>
            <person name="Yang W."/>
            <person name="Yang Z."/>
            <person name="Yang Z."/>
            <person name="Zhou J."/>
            <person name="Zhu J."/>
            <person name="Brent C.S."/>
            <person name="Elsik C.G."/>
            <person name="Goodisman M.A."/>
            <person name="Liberles D.A."/>
            <person name="Roe R.M."/>
            <person name="Vargo E.L."/>
            <person name="Vilcinskas A."/>
            <person name="Wang J."/>
            <person name="Bornberg-Bauer E."/>
            <person name="Korb J."/>
            <person name="Zhang G."/>
            <person name="Liebig J."/>
        </authorList>
    </citation>
    <scope>NUCLEOTIDE SEQUENCE [LARGE SCALE GENOMIC DNA]</scope>
    <source>
        <tissue evidence="6">Whole organism</tissue>
    </source>
</reference>
<dbReference type="InterPro" id="IPR002347">
    <property type="entry name" value="SDR_fam"/>
</dbReference>
<dbReference type="eggNOG" id="KOG1205">
    <property type="taxonomic scope" value="Eukaryota"/>
</dbReference>
<accession>A0A067QPU3</accession>
<dbReference type="FunCoup" id="A0A067QPU3">
    <property type="interactions" value="90"/>
</dbReference>
<evidence type="ECO:0000256" key="3">
    <source>
        <dbReference type="ARBA" id="ARBA00037096"/>
    </source>
</evidence>
<dbReference type="InterPro" id="IPR020904">
    <property type="entry name" value="Sc_DH/Rdtase_CS"/>
</dbReference>
<dbReference type="InParanoid" id="A0A067QPU3"/>
<dbReference type="PROSITE" id="PS51257">
    <property type="entry name" value="PROKAR_LIPOPROTEIN"/>
    <property type="match status" value="1"/>
</dbReference>
<dbReference type="SUPFAM" id="SSF51735">
    <property type="entry name" value="NAD(P)-binding Rossmann-fold domains"/>
    <property type="match status" value="1"/>
</dbReference>
<keyword evidence="2" id="KW-0560">Oxidoreductase</keyword>
<dbReference type="GO" id="GO:0016491">
    <property type="term" value="F:oxidoreductase activity"/>
    <property type="evidence" value="ECO:0007669"/>
    <property type="project" value="UniProtKB-KW"/>
</dbReference>
<keyword evidence="5" id="KW-1133">Transmembrane helix</keyword>
<dbReference type="InterPro" id="IPR036291">
    <property type="entry name" value="NAD(P)-bd_dom_sf"/>
</dbReference>
<keyword evidence="7" id="KW-1185">Reference proteome</keyword>
<name>A0A067QPU3_ZOONE</name>
<proteinExistence type="inferred from homology"/>
<dbReference type="STRING" id="136037.A0A067QPU3"/>
<comment type="similarity">
    <text evidence="1 4">Belongs to the short-chain dehydrogenases/reductases (SDR) family.</text>
</comment>
<evidence type="ECO:0000256" key="2">
    <source>
        <dbReference type="ARBA" id="ARBA00023002"/>
    </source>
</evidence>
<dbReference type="PRINTS" id="PR00081">
    <property type="entry name" value="GDHRDH"/>
</dbReference>
<organism evidence="6 7">
    <name type="scientific">Zootermopsis nevadensis</name>
    <name type="common">Dampwood termite</name>
    <dbReference type="NCBI Taxonomy" id="136037"/>
    <lineage>
        <taxon>Eukaryota</taxon>
        <taxon>Metazoa</taxon>
        <taxon>Ecdysozoa</taxon>
        <taxon>Arthropoda</taxon>
        <taxon>Hexapoda</taxon>
        <taxon>Insecta</taxon>
        <taxon>Pterygota</taxon>
        <taxon>Neoptera</taxon>
        <taxon>Polyneoptera</taxon>
        <taxon>Dictyoptera</taxon>
        <taxon>Blattodea</taxon>
        <taxon>Blattoidea</taxon>
        <taxon>Termitoidae</taxon>
        <taxon>Termopsidae</taxon>
        <taxon>Zootermopsis</taxon>
    </lineage>
</organism>
<dbReference type="Pfam" id="PF00106">
    <property type="entry name" value="adh_short"/>
    <property type="match status" value="1"/>
</dbReference>
<protein>
    <submittedName>
        <fullName evidence="6">Dehydrogenase/reductase SDR family protein 7-like</fullName>
    </submittedName>
</protein>
<dbReference type="PANTHER" id="PTHR44196">
    <property type="entry name" value="DEHYDROGENASE/REDUCTASE SDR FAMILY MEMBER 7B"/>
    <property type="match status" value="1"/>
</dbReference>
<dbReference type="PANTHER" id="PTHR44196:SF1">
    <property type="entry name" value="DEHYDROGENASE_REDUCTASE SDR FAMILY MEMBER 7B"/>
    <property type="match status" value="1"/>
</dbReference>
<dbReference type="PROSITE" id="PS00061">
    <property type="entry name" value="ADH_SHORT"/>
    <property type="match status" value="1"/>
</dbReference>
<dbReference type="Proteomes" id="UP000027135">
    <property type="component" value="Unassembled WGS sequence"/>
</dbReference>
<dbReference type="CDD" id="cd05332">
    <property type="entry name" value="11beta-HSD1_like_SDR_c"/>
    <property type="match status" value="1"/>
</dbReference>
<evidence type="ECO:0000256" key="5">
    <source>
        <dbReference type="SAM" id="Phobius"/>
    </source>
</evidence>
<feature type="transmembrane region" description="Helical" evidence="5">
    <location>
        <begin position="12"/>
        <end position="33"/>
    </location>
</feature>
<dbReference type="PRINTS" id="PR00080">
    <property type="entry name" value="SDRFAMILY"/>
</dbReference>
<gene>
    <name evidence="6" type="ORF">L798_14185</name>
</gene>
<sequence length="319" mass="35185">MKQNKEETWSLFWWIMGCVSLTVSVPWFIYQLFGNVFGNIHSRYARSKLKDKVVMITGASSGLGESLAHSFYKSGCRVILAARRQNELERVRSDLLAMHVTAPTHPPVILTLDLSDLSSLPDHIKQALEIFGCIDILVHNGGISSRGDVLSTEVDVAVKVMMVNYFGQLALTKALLPSMIERQSGHIVAVSSVQGRIAIPYRSAYTASKHALQAFSDSLRAEVARYNIKVSVISPGYIATALSINSLSGSGEAHGEMDSEIANGYKPEYVADEILSAVVQGKKEVIISPITPWLAIIIRTFAPSLYFWIMERRAENTSH</sequence>
<evidence type="ECO:0000313" key="6">
    <source>
        <dbReference type="EMBL" id="KDR11690.1"/>
    </source>
</evidence>
<dbReference type="OMA" id="YFWIMAK"/>
<keyword evidence="5" id="KW-0812">Transmembrane</keyword>
<keyword evidence="5" id="KW-0472">Membrane</keyword>
<dbReference type="GO" id="GO:0016020">
    <property type="term" value="C:membrane"/>
    <property type="evidence" value="ECO:0007669"/>
    <property type="project" value="TreeGrafter"/>
</dbReference>
<evidence type="ECO:0000256" key="1">
    <source>
        <dbReference type="ARBA" id="ARBA00006484"/>
    </source>
</evidence>
<evidence type="ECO:0000313" key="7">
    <source>
        <dbReference type="Proteomes" id="UP000027135"/>
    </source>
</evidence>
<evidence type="ECO:0000256" key="4">
    <source>
        <dbReference type="RuleBase" id="RU000363"/>
    </source>
</evidence>